<dbReference type="InterPro" id="IPR030378">
    <property type="entry name" value="G_CP_dom"/>
</dbReference>
<dbReference type="Gene3D" id="3.40.50.300">
    <property type="entry name" value="P-loop containing nucleotide triphosphate hydrolases"/>
    <property type="match status" value="1"/>
</dbReference>
<comment type="subcellular location">
    <subcellularLocation>
        <location evidence="3">Cytoplasm</location>
    </subcellularLocation>
</comment>
<comment type="cofactor">
    <cofactor evidence="3">
        <name>Zn(2+)</name>
        <dbReference type="ChEBI" id="CHEBI:29105"/>
    </cofactor>
    <text evidence="3">Binds 1 zinc ion per subunit.</text>
</comment>
<dbReference type="GO" id="GO:0005525">
    <property type="term" value="F:GTP binding"/>
    <property type="evidence" value="ECO:0007669"/>
    <property type="project" value="UniProtKB-UniRule"/>
</dbReference>
<dbReference type="GO" id="GO:0042274">
    <property type="term" value="P:ribosomal small subunit biogenesis"/>
    <property type="evidence" value="ECO:0007669"/>
    <property type="project" value="UniProtKB-UniRule"/>
</dbReference>
<dbReference type="PANTHER" id="PTHR32120:SF11">
    <property type="entry name" value="SMALL RIBOSOMAL SUBUNIT BIOGENESIS GTPASE RSGA 1, MITOCHONDRIAL-RELATED"/>
    <property type="match status" value="1"/>
</dbReference>
<dbReference type="EC" id="3.6.1.-" evidence="3"/>
<dbReference type="Pfam" id="PF03193">
    <property type="entry name" value="RsgA_GTPase"/>
    <property type="match status" value="1"/>
</dbReference>
<dbReference type="GO" id="GO:0003924">
    <property type="term" value="F:GTPase activity"/>
    <property type="evidence" value="ECO:0007669"/>
    <property type="project" value="UniProtKB-UniRule"/>
</dbReference>
<comment type="function">
    <text evidence="3">One of several proteins that assist in the late maturation steps of the functional core of the 30S ribosomal subunit. Helps release RbfA from mature subunits. May play a role in the assembly of ribosomal proteins into the subunit. Circularly permuted GTPase that catalyzes slow GTP hydrolysis, GTPase activity is stimulated by the 30S ribosomal subunit.</text>
</comment>
<feature type="binding site" evidence="3">
    <location>
        <begin position="211"/>
        <end position="219"/>
    </location>
    <ligand>
        <name>GTP</name>
        <dbReference type="ChEBI" id="CHEBI:37565"/>
    </ligand>
</feature>
<dbReference type="Proteomes" id="UP000199046">
    <property type="component" value="Unassembled WGS sequence"/>
</dbReference>
<organism evidence="6 7">
    <name type="scientific">Kushneria avicenniae</name>
    <dbReference type="NCBI Taxonomy" id="402385"/>
    <lineage>
        <taxon>Bacteria</taxon>
        <taxon>Pseudomonadati</taxon>
        <taxon>Pseudomonadota</taxon>
        <taxon>Gammaproteobacteria</taxon>
        <taxon>Oceanospirillales</taxon>
        <taxon>Halomonadaceae</taxon>
        <taxon>Kushneria</taxon>
    </lineage>
</organism>
<feature type="binding site" evidence="3">
    <location>
        <position position="307"/>
    </location>
    <ligand>
        <name>Zn(2+)</name>
        <dbReference type="ChEBI" id="CHEBI:29105"/>
    </ligand>
</feature>
<keyword evidence="1 3" id="KW-0547">Nucleotide-binding</keyword>
<dbReference type="PROSITE" id="PS51721">
    <property type="entry name" value="G_CP"/>
    <property type="match status" value="1"/>
</dbReference>
<sequence length="338" mass="37640">MSQRKLSRQQRWRVEKVQAERARRAEKREQLDQRQLAQGEYGDEQLGRVVAHFGRNMEVEGSDGVHHLCHLRANLDTLVTGDRVSWREAGDGSGVVEARLERDSTLERPDARGRLKSVAANIDRIMIVFAVEPEPHPFLIDRYLVAAEATGIAPALVLNKMDLLDEHHALHALAGRYRALGYAVIGASTRHDGGLEDLIAAMDDTTAVFVGQSGVGKSSLIDALLPEESLAVGELSVDSRKGRHTTTTARLYHFRQGSGALIDSPGIREFGLGHLDEQQVENGFIEFRPWLGHCRFRDCRHRHEPGCAILAAAENGEISPERLESFRRIVHELNAPPR</sequence>
<evidence type="ECO:0000259" key="5">
    <source>
        <dbReference type="PROSITE" id="PS51721"/>
    </source>
</evidence>
<keyword evidence="3" id="KW-0690">Ribosome biogenesis</keyword>
<feature type="domain" description="EngC GTPase" evidence="4">
    <location>
        <begin position="120"/>
        <end position="268"/>
    </location>
</feature>
<keyword evidence="2 3" id="KW-0342">GTP-binding</keyword>
<keyword evidence="3" id="KW-0699">rRNA-binding</keyword>
<dbReference type="InterPro" id="IPR004881">
    <property type="entry name" value="Ribosome_biogen_GTPase_RsgA"/>
</dbReference>
<evidence type="ECO:0000256" key="1">
    <source>
        <dbReference type="ARBA" id="ARBA00022741"/>
    </source>
</evidence>
<gene>
    <name evidence="3" type="primary">rsgA</name>
    <name evidence="6" type="ORF">SAMN05421848_1194</name>
</gene>
<keyword evidence="3" id="KW-0963">Cytoplasm</keyword>
<feature type="domain" description="CP-type G" evidence="5">
    <location>
        <begin position="103"/>
        <end position="270"/>
    </location>
</feature>
<dbReference type="SUPFAM" id="SSF50249">
    <property type="entry name" value="Nucleic acid-binding proteins"/>
    <property type="match status" value="1"/>
</dbReference>
<evidence type="ECO:0000313" key="6">
    <source>
        <dbReference type="EMBL" id="SFC34782.1"/>
    </source>
</evidence>
<evidence type="ECO:0000256" key="2">
    <source>
        <dbReference type="ARBA" id="ARBA00023134"/>
    </source>
</evidence>
<dbReference type="GO" id="GO:0005737">
    <property type="term" value="C:cytoplasm"/>
    <property type="evidence" value="ECO:0007669"/>
    <property type="project" value="UniProtKB-SubCell"/>
</dbReference>
<dbReference type="NCBIfam" id="TIGR00157">
    <property type="entry name" value="ribosome small subunit-dependent GTPase A"/>
    <property type="match status" value="1"/>
</dbReference>
<dbReference type="STRING" id="402385.SAMN05421848_1194"/>
<dbReference type="EMBL" id="FOLY01000002">
    <property type="protein sequence ID" value="SFC34782.1"/>
    <property type="molecule type" value="Genomic_DNA"/>
</dbReference>
<dbReference type="HAMAP" id="MF_01820">
    <property type="entry name" value="GTPase_RsgA"/>
    <property type="match status" value="1"/>
</dbReference>
<dbReference type="PROSITE" id="PS50936">
    <property type="entry name" value="ENGC_GTPASE"/>
    <property type="match status" value="1"/>
</dbReference>
<accession>A0A1I1IGI3</accession>
<keyword evidence="3" id="KW-0694">RNA-binding</keyword>
<dbReference type="AlphaFoldDB" id="A0A1I1IGI3"/>
<keyword evidence="3" id="KW-0378">Hydrolase</keyword>
<name>A0A1I1IGI3_9GAMM</name>
<proteinExistence type="inferred from homology"/>
<dbReference type="InterPro" id="IPR010914">
    <property type="entry name" value="RsgA_GTPase_dom"/>
</dbReference>
<feature type="binding site" evidence="3">
    <location>
        <position position="301"/>
    </location>
    <ligand>
        <name>Zn(2+)</name>
        <dbReference type="ChEBI" id="CHEBI:29105"/>
    </ligand>
</feature>
<keyword evidence="3" id="KW-0862">Zinc</keyword>
<feature type="binding site" evidence="3">
    <location>
        <position position="294"/>
    </location>
    <ligand>
        <name>Zn(2+)</name>
        <dbReference type="ChEBI" id="CHEBI:29105"/>
    </ligand>
</feature>
<dbReference type="GO" id="GO:0046872">
    <property type="term" value="F:metal ion binding"/>
    <property type="evidence" value="ECO:0007669"/>
    <property type="project" value="UniProtKB-KW"/>
</dbReference>
<feature type="binding site" evidence="3">
    <location>
        <begin position="159"/>
        <end position="162"/>
    </location>
    <ligand>
        <name>GTP</name>
        <dbReference type="ChEBI" id="CHEBI:37565"/>
    </ligand>
</feature>
<dbReference type="SUPFAM" id="SSF52540">
    <property type="entry name" value="P-loop containing nucleoside triphosphate hydrolases"/>
    <property type="match status" value="1"/>
</dbReference>
<protein>
    <recommendedName>
        <fullName evidence="3">Small ribosomal subunit biogenesis GTPase RsgA</fullName>
        <ecNumber evidence="3">3.6.1.-</ecNumber>
    </recommendedName>
</protein>
<dbReference type="NCBIfam" id="NF008931">
    <property type="entry name" value="PRK12288.1"/>
    <property type="match status" value="1"/>
</dbReference>
<comment type="subunit">
    <text evidence="3">Monomer. Associates with 30S ribosomal subunit, binds 16S rRNA.</text>
</comment>
<evidence type="ECO:0000256" key="3">
    <source>
        <dbReference type="HAMAP-Rule" id="MF_01820"/>
    </source>
</evidence>
<evidence type="ECO:0000259" key="4">
    <source>
        <dbReference type="PROSITE" id="PS50936"/>
    </source>
</evidence>
<feature type="binding site" evidence="3">
    <location>
        <position position="299"/>
    </location>
    <ligand>
        <name>Zn(2+)</name>
        <dbReference type="ChEBI" id="CHEBI:29105"/>
    </ligand>
</feature>
<dbReference type="OrthoDB" id="9809485at2"/>
<dbReference type="GO" id="GO:0019843">
    <property type="term" value="F:rRNA binding"/>
    <property type="evidence" value="ECO:0007669"/>
    <property type="project" value="UniProtKB-KW"/>
</dbReference>
<comment type="similarity">
    <text evidence="3">Belongs to the TRAFAC class YlqF/YawG GTPase family. RsgA subfamily.</text>
</comment>
<dbReference type="Gene3D" id="2.40.50.140">
    <property type="entry name" value="Nucleic acid-binding proteins"/>
    <property type="match status" value="1"/>
</dbReference>
<dbReference type="InterPro" id="IPR012340">
    <property type="entry name" value="NA-bd_OB-fold"/>
</dbReference>
<evidence type="ECO:0000313" key="7">
    <source>
        <dbReference type="Proteomes" id="UP000199046"/>
    </source>
</evidence>
<dbReference type="RefSeq" id="WP_090131711.1">
    <property type="nucleotide sequence ID" value="NZ_FOLY01000002.1"/>
</dbReference>
<reference evidence="7" key="1">
    <citation type="submission" date="2016-10" db="EMBL/GenBank/DDBJ databases">
        <authorList>
            <person name="Varghese N."/>
            <person name="Submissions S."/>
        </authorList>
    </citation>
    <scope>NUCLEOTIDE SEQUENCE [LARGE SCALE GENOMIC DNA]</scope>
    <source>
        <strain evidence="7">DSM 23439</strain>
    </source>
</reference>
<dbReference type="CDD" id="cd01854">
    <property type="entry name" value="YjeQ_EngC"/>
    <property type="match status" value="1"/>
</dbReference>
<dbReference type="InterPro" id="IPR027417">
    <property type="entry name" value="P-loop_NTPase"/>
</dbReference>
<dbReference type="Gene3D" id="1.10.40.50">
    <property type="entry name" value="Probable gtpase engc, domain 3"/>
    <property type="match status" value="1"/>
</dbReference>
<keyword evidence="3" id="KW-0479">Metal-binding</keyword>
<dbReference type="PANTHER" id="PTHR32120">
    <property type="entry name" value="SMALL RIBOSOMAL SUBUNIT BIOGENESIS GTPASE RSGA"/>
    <property type="match status" value="1"/>
</dbReference>
<keyword evidence="7" id="KW-1185">Reference proteome</keyword>